<dbReference type="AlphaFoldDB" id="A0A2T0B7I0"/>
<name>A0A2T0B7I0_9CLOT</name>
<sequence>MKKKHFIFILSIIVIIVALLGYKTYKKVNTSDVSKQVEQQNNENAEDAKGLSKKQGEEKVAMKGVKPVKSEVAQDTVKKLIDSVYFKKGTYEDYKALFLLPDRVASKEKFEEARNKVNLVDKFGKQYKNSDEIVKQCTIETKDNMTNVIFKSGDGNKENRWQIVQKDGKCFIYNALPQ</sequence>
<reference evidence="2 3" key="1">
    <citation type="submission" date="2018-03" db="EMBL/GenBank/DDBJ databases">
        <title>Genome sequence of Clostridium liquoris DSM 100320.</title>
        <authorList>
            <person name="Poehlein A."/>
            <person name="Daniel R."/>
        </authorList>
    </citation>
    <scope>NUCLEOTIDE SEQUENCE [LARGE SCALE GENOMIC DNA]</scope>
    <source>
        <strain evidence="2 3">DSM 100320</strain>
    </source>
</reference>
<dbReference type="EMBL" id="PVXO01000016">
    <property type="protein sequence ID" value="PRR79773.1"/>
    <property type="molecule type" value="Genomic_DNA"/>
</dbReference>
<dbReference type="Proteomes" id="UP000239706">
    <property type="component" value="Unassembled WGS sequence"/>
</dbReference>
<dbReference type="RefSeq" id="WP_106062871.1">
    <property type="nucleotide sequence ID" value="NZ_PVXO01000016.1"/>
</dbReference>
<comment type="caution">
    <text evidence="2">The sequence shown here is derived from an EMBL/GenBank/DDBJ whole genome shotgun (WGS) entry which is preliminary data.</text>
</comment>
<keyword evidence="1" id="KW-1133">Transmembrane helix</keyword>
<feature type="transmembrane region" description="Helical" evidence="1">
    <location>
        <begin position="6"/>
        <end position="25"/>
    </location>
</feature>
<keyword evidence="1" id="KW-0812">Transmembrane</keyword>
<evidence type="ECO:0000313" key="3">
    <source>
        <dbReference type="Proteomes" id="UP000239706"/>
    </source>
</evidence>
<evidence type="ECO:0000313" key="2">
    <source>
        <dbReference type="EMBL" id="PRR79773.1"/>
    </source>
</evidence>
<protein>
    <submittedName>
        <fullName evidence="2">Uncharacterized protein</fullName>
    </submittedName>
</protein>
<keyword evidence="3" id="KW-1185">Reference proteome</keyword>
<gene>
    <name evidence="2" type="ORF">CLLI_07030</name>
</gene>
<organism evidence="2 3">
    <name type="scientific">Clostridium liquoris</name>
    <dbReference type="NCBI Taxonomy" id="1289519"/>
    <lineage>
        <taxon>Bacteria</taxon>
        <taxon>Bacillati</taxon>
        <taxon>Bacillota</taxon>
        <taxon>Clostridia</taxon>
        <taxon>Eubacteriales</taxon>
        <taxon>Clostridiaceae</taxon>
        <taxon>Clostridium</taxon>
    </lineage>
</organism>
<accession>A0A2T0B7I0</accession>
<evidence type="ECO:0000256" key="1">
    <source>
        <dbReference type="SAM" id="Phobius"/>
    </source>
</evidence>
<dbReference type="OrthoDB" id="1933246at2"/>
<proteinExistence type="predicted"/>
<keyword evidence="1" id="KW-0472">Membrane</keyword>